<organism evidence="1 2">
    <name type="scientific">Strongylus vulgaris</name>
    <name type="common">Blood worm</name>
    <dbReference type="NCBI Taxonomy" id="40348"/>
    <lineage>
        <taxon>Eukaryota</taxon>
        <taxon>Metazoa</taxon>
        <taxon>Ecdysozoa</taxon>
        <taxon>Nematoda</taxon>
        <taxon>Chromadorea</taxon>
        <taxon>Rhabditida</taxon>
        <taxon>Rhabditina</taxon>
        <taxon>Rhabditomorpha</taxon>
        <taxon>Strongyloidea</taxon>
        <taxon>Strongylidae</taxon>
        <taxon>Strongylus</taxon>
    </lineage>
</organism>
<evidence type="ECO:0000313" key="2">
    <source>
        <dbReference type="Proteomes" id="UP000270094"/>
    </source>
</evidence>
<dbReference type="Proteomes" id="UP000270094">
    <property type="component" value="Unassembled WGS sequence"/>
</dbReference>
<evidence type="ECO:0000313" key="1">
    <source>
        <dbReference type="EMBL" id="VDM78220.1"/>
    </source>
</evidence>
<gene>
    <name evidence="1" type="ORF">SVUK_LOCUS13218</name>
</gene>
<name>A0A3P7IYI6_STRVU</name>
<accession>A0A3P7IYI6</accession>
<keyword evidence="2" id="KW-1185">Reference proteome</keyword>
<proteinExistence type="predicted"/>
<sequence>MAQRNGLYALLAAGMLDLQPDAEHGQLYTIHGVFNNTLYVALLFAVTTEKHVKTYEVIFRQLIKELQRCAGQFTHSAGF</sequence>
<dbReference type="AlphaFoldDB" id="A0A3P7IYI6"/>
<protein>
    <submittedName>
        <fullName evidence="1">Uncharacterized protein</fullName>
    </submittedName>
</protein>
<dbReference type="OrthoDB" id="5874858at2759"/>
<dbReference type="EMBL" id="UYYB01101343">
    <property type="protein sequence ID" value="VDM78220.1"/>
    <property type="molecule type" value="Genomic_DNA"/>
</dbReference>
<reference evidence="1 2" key="1">
    <citation type="submission" date="2018-11" db="EMBL/GenBank/DDBJ databases">
        <authorList>
            <consortium name="Pathogen Informatics"/>
        </authorList>
    </citation>
    <scope>NUCLEOTIDE SEQUENCE [LARGE SCALE GENOMIC DNA]</scope>
</reference>